<dbReference type="Proteomes" id="UP000179937">
    <property type="component" value="Unassembled WGS sequence"/>
</dbReference>
<evidence type="ECO:0000313" key="3">
    <source>
        <dbReference type="Proteomes" id="UP000179937"/>
    </source>
</evidence>
<protein>
    <recommendedName>
        <fullName evidence="1">DUF2460 domain-containing protein</fullName>
    </recommendedName>
</protein>
<proteinExistence type="predicted"/>
<name>A0A1S2G012_ACIBA</name>
<dbReference type="Pfam" id="PF09343">
    <property type="entry name" value="DUF2460"/>
    <property type="match status" value="1"/>
</dbReference>
<dbReference type="RefSeq" id="WP_071211465.1">
    <property type="nucleotide sequence ID" value="NZ_CP077835.1"/>
</dbReference>
<accession>A0A1S2G012</accession>
<evidence type="ECO:0000259" key="1">
    <source>
        <dbReference type="Pfam" id="PF09343"/>
    </source>
</evidence>
<reference evidence="2 3" key="1">
    <citation type="submission" date="2016-05" db="EMBL/GenBank/DDBJ databases">
        <title>The evolution of Acinetobacter baumannii in vivo.</title>
        <authorList>
            <person name="Hua X."/>
            <person name="Yu Y."/>
        </authorList>
    </citation>
    <scope>NUCLEOTIDE SEQUENCE [LARGE SCALE GENOMIC DNA]</scope>
    <source>
        <strain evidence="2 3">XH647</strain>
    </source>
</reference>
<sequence length="214" mass="24738">MSDILYPELPGLEWDLSKSPIFNTKIMTSINGRELRASYQAVPKYEISMSYAFLRESKGRQELQQLEGFFLERRGSFDSFLYKMPDDNQFTCTIIGDGSTEYQLFKQVGSAKLLLGNTEPDNSEVRDPKMWDQNSSKLMWSNDNNLMWYTGFGINANGKVIFSAPLQVGQKFTISGTFYYRCRFKDDEQEYVNFMHKLWKIGKVELIGSLGNKI</sequence>
<feature type="domain" description="DUF2460" evidence="1">
    <location>
        <begin position="4"/>
        <end position="207"/>
    </location>
</feature>
<dbReference type="EMBL" id="LYKI01000013">
    <property type="protein sequence ID" value="OIG73322.1"/>
    <property type="molecule type" value="Genomic_DNA"/>
</dbReference>
<evidence type="ECO:0000313" key="2">
    <source>
        <dbReference type="EMBL" id="OIG73322.1"/>
    </source>
</evidence>
<dbReference type="InterPro" id="IPR011740">
    <property type="entry name" value="DUF2460"/>
</dbReference>
<gene>
    <name evidence="2" type="ORF">A7M90_16615</name>
</gene>
<dbReference type="AlphaFoldDB" id="A0A1S2G012"/>
<organism evidence="2 3">
    <name type="scientific">Acinetobacter baumannii</name>
    <dbReference type="NCBI Taxonomy" id="470"/>
    <lineage>
        <taxon>Bacteria</taxon>
        <taxon>Pseudomonadati</taxon>
        <taxon>Pseudomonadota</taxon>
        <taxon>Gammaproteobacteria</taxon>
        <taxon>Moraxellales</taxon>
        <taxon>Moraxellaceae</taxon>
        <taxon>Acinetobacter</taxon>
        <taxon>Acinetobacter calcoaceticus/baumannii complex</taxon>
    </lineage>
</organism>
<comment type="caution">
    <text evidence="2">The sequence shown here is derived from an EMBL/GenBank/DDBJ whole genome shotgun (WGS) entry which is preliminary data.</text>
</comment>